<dbReference type="EMBL" id="VSRR010055056">
    <property type="protein sequence ID" value="MPC80807.1"/>
    <property type="molecule type" value="Genomic_DNA"/>
</dbReference>
<evidence type="ECO:0000313" key="2">
    <source>
        <dbReference type="EMBL" id="MPC80807.1"/>
    </source>
</evidence>
<protein>
    <submittedName>
        <fullName evidence="2">Uncharacterized protein</fullName>
    </submittedName>
</protein>
<feature type="compositionally biased region" description="Basic and acidic residues" evidence="1">
    <location>
        <begin position="46"/>
        <end position="59"/>
    </location>
</feature>
<reference evidence="2 3" key="1">
    <citation type="submission" date="2019-05" db="EMBL/GenBank/DDBJ databases">
        <title>Another draft genome of Portunus trituberculatus and its Hox gene families provides insights of decapod evolution.</title>
        <authorList>
            <person name="Jeong J.-H."/>
            <person name="Song I."/>
            <person name="Kim S."/>
            <person name="Choi T."/>
            <person name="Kim D."/>
            <person name="Ryu S."/>
            <person name="Kim W."/>
        </authorList>
    </citation>
    <scope>NUCLEOTIDE SEQUENCE [LARGE SCALE GENOMIC DNA]</scope>
    <source>
        <tissue evidence="2">Muscle</tissue>
    </source>
</reference>
<name>A0A5B7IGY9_PORTR</name>
<feature type="region of interest" description="Disordered" evidence="1">
    <location>
        <begin position="39"/>
        <end position="98"/>
    </location>
</feature>
<evidence type="ECO:0000313" key="3">
    <source>
        <dbReference type="Proteomes" id="UP000324222"/>
    </source>
</evidence>
<gene>
    <name evidence="2" type="ORF">E2C01_075400</name>
</gene>
<comment type="caution">
    <text evidence="2">The sequence shown here is derived from an EMBL/GenBank/DDBJ whole genome shotgun (WGS) entry which is preliminary data.</text>
</comment>
<dbReference type="AlphaFoldDB" id="A0A5B7IGY9"/>
<accession>A0A5B7IGY9</accession>
<proteinExistence type="predicted"/>
<keyword evidence="3" id="KW-1185">Reference proteome</keyword>
<evidence type="ECO:0000256" key="1">
    <source>
        <dbReference type="SAM" id="MobiDB-lite"/>
    </source>
</evidence>
<sequence>MGASVASSVQITHTQICSFVSPPPQHLAGDEIRRLLHYTDSSQAQKNKEKTKADVREALKNGLPADVSKGKRRKKDKKEEKDEKDEEDEDKEEGQLLH</sequence>
<feature type="compositionally biased region" description="Acidic residues" evidence="1">
    <location>
        <begin position="82"/>
        <end position="92"/>
    </location>
</feature>
<organism evidence="2 3">
    <name type="scientific">Portunus trituberculatus</name>
    <name type="common">Swimming crab</name>
    <name type="synonym">Neptunus trituberculatus</name>
    <dbReference type="NCBI Taxonomy" id="210409"/>
    <lineage>
        <taxon>Eukaryota</taxon>
        <taxon>Metazoa</taxon>
        <taxon>Ecdysozoa</taxon>
        <taxon>Arthropoda</taxon>
        <taxon>Crustacea</taxon>
        <taxon>Multicrustacea</taxon>
        <taxon>Malacostraca</taxon>
        <taxon>Eumalacostraca</taxon>
        <taxon>Eucarida</taxon>
        <taxon>Decapoda</taxon>
        <taxon>Pleocyemata</taxon>
        <taxon>Brachyura</taxon>
        <taxon>Eubrachyura</taxon>
        <taxon>Portunoidea</taxon>
        <taxon>Portunidae</taxon>
        <taxon>Portuninae</taxon>
        <taxon>Portunus</taxon>
    </lineage>
</organism>
<dbReference type="Proteomes" id="UP000324222">
    <property type="component" value="Unassembled WGS sequence"/>
</dbReference>